<dbReference type="WBParaSite" id="GPLIN_001587900">
    <property type="protein sequence ID" value="GPLIN_001587900"/>
    <property type="gene ID" value="GPLIN_001587900"/>
</dbReference>
<protein>
    <submittedName>
        <fullName evidence="4">Copine domain-containing protein</fullName>
    </submittedName>
</protein>
<dbReference type="InterPro" id="IPR004142">
    <property type="entry name" value="NDRG"/>
</dbReference>
<evidence type="ECO:0000313" key="4">
    <source>
        <dbReference type="WBParaSite" id="GPLIN_001587900"/>
    </source>
</evidence>
<accession>A0A183CSM1</accession>
<reference evidence="3" key="2">
    <citation type="submission" date="2014-05" db="EMBL/GenBank/DDBJ databases">
        <title>The genome and life-stage specific transcriptomes of Globodera pallida elucidate key aspects of plant parasitism by a cyst nematode.</title>
        <authorList>
            <person name="Cotton J.A."/>
            <person name="Lilley C.J."/>
            <person name="Jones L.M."/>
            <person name="Kikuchi T."/>
            <person name="Reid A.J."/>
            <person name="Thorpe P."/>
            <person name="Tsai I.J."/>
            <person name="Beasley H."/>
            <person name="Blok V."/>
            <person name="Cock P.J.A."/>
            <person name="Van den Akker S.E."/>
            <person name="Holroyd N."/>
            <person name="Hunt M."/>
            <person name="Mantelin S."/>
            <person name="Naghra H."/>
            <person name="Pain A."/>
            <person name="Palomares-Rius J.E."/>
            <person name="Zarowiecki M."/>
            <person name="Berriman M."/>
            <person name="Jones J.T."/>
            <person name="Urwin P.E."/>
        </authorList>
    </citation>
    <scope>NUCLEOTIDE SEQUENCE [LARGE SCALE GENOMIC DNA]</scope>
    <source>
        <strain evidence="3">Lindley</strain>
    </source>
</reference>
<reference evidence="4" key="3">
    <citation type="submission" date="2016-06" db="UniProtKB">
        <authorList>
            <consortium name="WormBaseParasite"/>
        </authorList>
    </citation>
    <scope>IDENTIFICATION</scope>
</reference>
<keyword evidence="3" id="KW-1185">Reference proteome</keyword>
<feature type="region of interest" description="Disordered" evidence="2">
    <location>
        <begin position="122"/>
        <end position="143"/>
    </location>
</feature>
<dbReference type="Pfam" id="PF03096">
    <property type="entry name" value="Ndr"/>
    <property type="match status" value="1"/>
</dbReference>
<evidence type="ECO:0000256" key="1">
    <source>
        <dbReference type="ARBA" id="ARBA00005598"/>
    </source>
</evidence>
<sequence>MNEEQRNYVDAIKAGGMNEHNLSRYLYAFSHRDEFTDRLKGQLGKIDVLLVTGGKAPHNENVRHMFNHMTKPKTVLLVAEGVVDVVAESPEYVANSIILLCQRHGIFSDVILPIVNQKNAEDSSANAEDHRKHNEADLPGVPI</sequence>
<feature type="compositionally biased region" description="Basic and acidic residues" evidence="2">
    <location>
        <begin position="127"/>
        <end position="136"/>
    </location>
</feature>
<dbReference type="AlphaFoldDB" id="A0A183CSM1"/>
<name>A0A183CSM1_GLOPA</name>
<dbReference type="Proteomes" id="UP000050741">
    <property type="component" value="Unassembled WGS sequence"/>
</dbReference>
<comment type="similarity">
    <text evidence="1">Belongs to the NDRG family.</text>
</comment>
<evidence type="ECO:0000256" key="2">
    <source>
        <dbReference type="SAM" id="MobiDB-lite"/>
    </source>
</evidence>
<proteinExistence type="inferred from homology"/>
<dbReference type="Gene3D" id="3.40.50.1820">
    <property type="entry name" value="alpha/beta hydrolase"/>
    <property type="match status" value="1"/>
</dbReference>
<organism evidence="3 4">
    <name type="scientific">Globodera pallida</name>
    <name type="common">Potato cyst nematode worm</name>
    <name type="synonym">Heterodera pallida</name>
    <dbReference type="NCBI Taxonomy" id="36090"/>
    <lineage>
        <taxon>Eukaryota</taxon>
        <taxon>Metazoa</taxon>
        <taxon>Ecdysozoa</taxon>
        <taxon>Nematoda</taxon>
        <taxon>Chromadorea</taxon>
        <taxon>Rhabditida</taxon>
        <taxon>Tylenchina</taxon>
        <taxon>Tylenchomorpha</taxon>
        <taxon>Tylenchoidea</taxon>
        <taxon>Heteroderidae</taxon>
        <taxon>Heteroderinae</taxon>
        <taxon>Globodera</taxon>
    </lineage>
</organism>
<dbReference type="InterPro" id="IPR029058">
    <property type="entry name" value="AB_hydrolase_fold"/>
</dbReference>
<evidence type="ECO:0000313" key="3">
    <source>
        <dbReference type="Proteomes" id="UP000050741"/>
    </source>
</evidence>
<reference evidence="3" key="1">
    <citation type="submission" date="2013-12" db="EMBL/GenBank/DDBJ databases">
        <authorList>
            <person name="Aslett M."/>
        </authorList>
    </citation>
    <scope>NUCLEOTIDE SEQUENCE [LARGE SCALE GENOMIC DNA]</scope>
    <source>
        <strain evidence="3">Lindley</strain>
    </source>
</reference>